<comment type="caution">
    <text evidence="2">The sequence shown here is derived from an EMBL/GenBank/DDBJ whole genome shotgun (WGS) entry which is preliminary data.</text>
</comment>
<feature type="chain" id="PRO_5019472849" evidence="1">
    <location>
        <begin position="24"/>
        <end position="211"/>
    </location>
</feature>
<proteinExistence type="predicted"/>
<gene>
    <name evidence="2" type="ORF">CWI71_02620</name>
</gene>
<evidence type="ECO:0000313" key="3">
    <source>
        <dbReference type="Proteomes" id="UP000288259"/>
    </source>
</evidence>
<keyword evidence="1" id="KW-0732">Signal</keyword>
<keyword evidence="3" id="KW-1185">Reference proteome</keyword>
<dbReference type="SUPFAM" id="SSF55136">
    <property type="entry name" value="Probable bacterial effector-binding domain"/>
    <property type="match status" value="1"/>
</dbReference>
<dbReference type="Gene3D" id="3.20.80.10">
    <property type="entry name" value="Regulatory factor, effector binding domain"/>
    <property type="match status" value="1"/>
</dbReference>
<dbReference type="Proteomes" id="UP000288259">
    <property type="component" value="Unassembled WGS sequence"/>
</dbReference>
<evidence type="ECO:0000256" key="1">
    <source>
        <dbReference type="SAM" id="SignalP"/>
    </source>
</evidence>
<dbReference type="EMBL" id="PIPY01000002">
    <property type="protein sequence ID" value="RUO63135.1"/>
    <property type="molecule type" value="Genomic_DNA"/>
</dbReference>
<evidence type="ECO:0000313" key="2">
    <source>
        <dbReference type="EMBL" id="RUO63135.1"/>
    </source>
</evidence>
<feature type="signal peptide" evidence="1">
    <location>
        <begin position="1"/>
        <end position="23"/>
    </location>
</feature>
<reference evidence="3" key="1">
    <citation type="journal article" date="2018" name="Front. Microbiol.">
        <title>Genome-Based Analysis Reveals the Taxonomy and Diversity of the Family Idiomarinaceae.</title>
        <authorList>
            <person name="Liu Y."/>
            <person name="Lai Q."/>
            <person name="Shao Z."/>
        </authorList>
    </citation>
    <scope>NUCLEOTIDE SEQUENCE [LARGE SCALE GENOMIC DNA]</scope>
    <source>
        <strain evidence="3">CVS-6</strain>
    </source>
</reference>
<protein>
    <submittedName>
        <fullName evidence="2">Heme-binding protein</fullName>
    </submittedName>
</protein>
<dbReference type="PANTHER" id="PTHR11220:SF58">
    <property type="entry name" value="SOUL HEME-BINDING FAMILY PROTEIN"/>
    <property type="match status" value="1"/>
</dbReference>
<dbReference type="Pfam" id="PF04832">
    <property type="entry name" value="SOUL"/>
    <property type="match status" value="1"/>
</dbReference>
<organism evidence="2 3">
    <name type="scientific">Pseudidiomarina insulisalsae</name>
    <dbReference type="NCBI Taxonomy" id="575789"/>
    <lineage>
        <taxon>Bacteria</taxon>
        <taxon>Pseudomonadati</taxon>
        <taxon>Pseudomonadota</taxon>
        <taxon>Gammaproteobacteria</taxon>
        <taxon>Alteromonadales</taxon>
        <taxon>Idiomarinaceae</taxon>
        <taxon>Pseudidiomarina</taxon>
    </lineage>
</organism>
<dbReference type="AlphaFoldDB" id="A0A432YPY0"/>
<dbReference type="OrthoDB" id="2156220at2"/>
<accession>A0A432YPY0</accession>
<dbReference type="InterPro" id="IPR006917">
    <property type="entry name" value="SOUL_heme-bd"/>
</dbReference>
<sequence length="211" mass="24233">MRNLTRPFQFLFFLFVFTGSAMATEQPEYEVLKQQDDFELRRYAPMIVAEVTVSGSMEQASSRGFRVLADYIFGNNRVDGATNTEIAMTAPVTMAPRSETIDMTTATTMEADDGRWRVQFVMPSEYSMATLPKPNNPDIEILDYDERYYAVVRFSGLAGSKKVASKTAELRTWMEQQGLEPRGVPELSRYDPPWTLPFFRRNEVKLIYRAE</sequence>
<name>A0A432YPY0_9GAMM</name>
<dbReference type="InterPro" id="IPR011256">
    <property type="entry name" value="Reg_factor_effector_dom_sf"/>
</dbReference>
<dbReference type="PANTHER" id="PTHR11220">
    <property type="entry name" value="HEME-BINDING PROTEIN-RELATED"/>
    <property type="match status" value="1"/>
</dbReference>